<keyword evidence="2" id="KW-1185">Reference proteome</keyword>
<dbReference type="RefSeq" id="WP_249332259.1">
    <property type="nucleotide sequence ID" value="NZ_JACRSY010000008.1"/>
</dbReference>
<dbReference type="AlphaFoldDB" id="A0A926EF10"/>
<evidence type="ECO:0000313" key="1">
    <source>
        <dbReference type="EMBL" id="MBC8579103.1"/>
    </source>
</evidence>
<dbReference type="Proteomes" id="UP000655830">
    <property type="component" value="Unassembled WGS sequence"/>
</dbReference>
<name>A0A926EF10_9FIRM</name>
<comment type="caution">
    <text evidence="1">The sequence shown here is derived from an EMBL/GenBank/DDBJ whole genome shotgun (WGS) entry which is preliminary data.</text>
</comment>
<protein>
    <submittedName>
        <fullName evidence="1">Uncharacterized protein</fullName>
    </submittedName>
</protein>
<proteinExistence type="predicted"/>
<accession>A0A926EF10</accession>
<organism evidence="1 2">
    <name type="scientific">Zhenhengia yiwuensis</name>
    <dbReference type="NCBI Taxonomy" id="2763666"/>
    <lineage>
        <taxon>Bacteria</taxon>
        <taxon>Bacillati</taxon>
        <taxon>Bacillota</taxon>
        <taxon>Clostridia</taxon>
        <taxon>Lachnospirales</taxon>
        <taxon>Lachnospiraceae</taxon>
        <taxon>Zhenhengia</taxon>
    </lineage>
</organism>
<dbReference type="EMBL" id="JACRSY010000008">
    <property type="protein sequence ID" value="MBC8579103.1"/>
    <property type="molecule type" value="Genomic_DNA"/>
</dbReference>
<gene>
    <name evidence="1" type="ORF">H8718_06080</name>
</gene>
<reference evidence="1" key="1">
    <citation type="submission" date="2020-08" db="EMBL/GenBank/DDBJ databases">
        <title>Genome public.</title>
        <authorList>
            <person name="Liu C."/>
            <person name="Sun Q."/>
        </authorList>
    </citation>
    <scope>NUCLEOTIDE SEQUENCE</scope>
    <source>
        <strain evidence="1">NSJ-12</strain>
    </source>
</reference>
<evidence type="ECO:0000313" key="2">
    <source>
        <dbReference type="Proteomes" id="UP000655830"/>
    </source>
</evidence>
<sequence>MAVTPDRFEFPVFIEDNCKELERKTGIKKANIFRQISEGASGIKLGYKFVKVQIEVGED</sequence>